<feature type="region of interest" description="Disordered" evidence="1">
    <location>
        <begin position="246"/>
        <end position="271"/>
    </location>
</feature>
<dbReference type="OrthoDB" id="3561681at2759"/>
<evidence type="ECO:0000313" key="3">
    <source>
        <dbReference type="EMBL" id="RFU25086.1"/>
    </source>
</evidence>
<gene>
    <name evidence="3" type="ORF">B7463_g11250</name>
</gene>
<protein>
    <submittedName>
        <fullName evidence="3">Uncharacterized protein</fullName>
    </submittedName>
</protein>
<sequence>MPTLTPDELFIAAGGENSGQDPFYAQAILVTSALRWWNNALGSFNDQLIAYEEMLLVEDGTSNDTLPLLNSETNRTLHCMAAQLYRYGSELALLLVDNAQVANDRLLIQNGKVIPAVLQATQLEAELSRHTATQSQQVTEEMKKILEATQVETKMSRRAALQSQKLSEQMQKDGVAMKTIALLTTFFLPGTSFAAILSMPFFADTHWMQEMNRLWVWIVLTVPATTLCFIYYMIWTRNESRQIKKTAKDEEELVAMSRSPSAVRTEGTKTR</sequence>
<evidence type="ECO:0000256" key="1">
    <source>
        <dbReference type="SAM" id="MobiDB-lite"/>
    </source>
</evidence>
<dbReference type="Proteomes" id="UP000258309">
    <property type="component" value="Unassembled WGS sequence"/>
</dbReference>
<comment type="caution">
    <text evidence="3">The sequence shown here is derived from an EMBL/GenBank/DDBJ whole genome shotgun (WGS) entry which is preliminary data.</text>
</comment>
<name>A0A3E2GVF2_SCYLI</name>
<feature type="transmembrane region" description="Helical" evidence="2">
    <location>
        <begin position="214"/>
        <end position="235"/>
    </location>
</feature>
<keyword evidence="4" id="KW-1185">Reference proteome</keyword>
<dbReference type="AlphaFoldDB" id="A0A3E2GVF2"/>
<keyword evidence="2" id="KW-0812">Transmembrane</keyword>
<dbReference type="OMA" id="IWTRNES"/>
<proteinExistence type="predicted"/>
<evidence type="ECO:0000313" key="4">
    <source>
        <dbReference type="Proteomes" id="UP000258309"/>
    </source>
</evidence>
<organism evidence="3 4">
    <name type="scientific">Scytalidium lignicola</name>
    <name type="common">Hyphomycete</name>
    <dbReference type="NCBI Taxonomy" id="5539"/>
    <lineage>
        <taxon>Eukaryota</taxon>
        <taxon>Fungi</taxon>
        <taxon>Dikarya</taxon>
        <taxon>Ascomycota</taxon>
        <taxon>Pezizomycotina</taxon>
        <taxon>Leotiomycetes</taxon>
        <taxon>Leotiomycetes incertae sedis</taxon>
        <taxon>Scytalidium</taxon>
    </lineage>
</organism>
<dbReference type="EMBL" id="NCSJ02000365">
    <property type="protein sequence ID" value="RFU25086.1"/>
    <property type="molecule type" value="Genomic_DNA"/>
</dbReference>
<feature type="non-terminal residue" evidence="3">
    <location>
        <position position="1"/>
    </location>
</feature>
<feature type="non-terminal residue" evidence="3">
    <location>
        <position position="271"/>
    </location>
</feature>
<accession>A0A3E2GVF2</accession>
<keyword evidence="2" id="KW-1133">Transmembrane helix</keyword>
<keyword evidence="2" id="KW-0472">Membrane</keyword>
<feature type="transmembrane region" description="Helical" evidence="2">
    <location>
        <begin position="180"/>
        <end position="202"/>
    </location>
</feature>
<reference evidence="3 4" key="1">
    <citation type="submission" date="2018-05" db="EMBL/GenBank/DDBJ databases">
        <title>Draft genome sequence of Scytalidium lignicola DSM 105466, a ubiquitous saprotrophic fungus.</title>
        <authorList>
            <person name="Buettner E."/>
            <person name="Gebauer A.M."/>
            <person name="Hofrichter M."/>
            <person name="Liers C."/>
            <person name="Kellner H."/>
        </authorList>
    </citation>
    <scope>NUCLEOTIDE SEQUENCE [LARGE SCALE GENOMIC DNA]</scope>
    <source>
        <strain evidence="3 4">DSM 105466</strain>
    </source>
</reference>
<evidence type="ECO:0000256" key="2">
    <source>
        <dbReference type="SAM" id="Phobius"/>
    </source>
</evidence>
<dbReference type="Gene3D" id="1.20.58.340">
    <property type="entry name" value="Magnesium transport protein CorA, transmembrane region"/>
    <property type="match status" value="1"/>
</dbReference>